<dbReference type="Pfam" id="PF25927">
    <property type="entry name" value="DUF7972"/>
    <property type="match status" value="1"/>
</dbReference>
<feature type="transmembrane region" description="Helical" evidence="2">
    <location>
        <begin position="319"/>
        <end position="338"/>
    </location>
</feature>
<reference evidence="3" key="1">
    <citation type="journal article" date="2014" name="Int. J. Syst. Evol. Microbiol.">
        <title>Complete genome sequence of Corynebacterium casei LMG S-19264T (=DSM 44701T), isolated from a smear-ripened cheese.</title>
        <authorList>
            <consortium name="US DOE Joint Genome Institute (JGI-PGF)"/>
            <person name="Walter F."/>
            <person name="Albersmeier A."/>
            <person name="Kalinowski J."/>
            <person name="Ruckert C."/>
        </authorList>
    </citation>
    <scope>NUCLEOTIDE SEQUENCE</scope>
    <source>
        <strain evidence="3">CCM 7217</strain>
    </source>
</reference>
<evidence type="ECO:0000256" key="2">
    <source>
        <dbReference type="SAM" id="Phobius"/>
    </source>
</evidence>
<keyword evidence="2" id="KW-0812">Transmembrane</keyword>
<proteinExistence type="predicted"/>
<feature type="region of interest" description="Disordered" evidence="1">
    <location>
        <begin position="1"/>
        <end position="21"/>
    </location>
</feature>
<dbReference type="AlphaFoldDB" id="A0A830DMR2"/>
<sequence>MSNTGGPSAGEPDDTMRERGTTSRAKLRALLDADRRAVAAVPLVVVFCSVVVLGQLDPTPLRVAVESSDPIETLAQGLLTAIITGVTLVVTINQLVLSRELGPLGDQRDRMEGSMRFREDVADLLDAPVAPPEPSAFLRALAEGIASRARAVEDTLDADGDAGESGETSTDGDADDTDSDPVARVREFAGEVESNAEAVAERLEGRQFGTFAVLSAALDLNYSWKIYQAARLRRVHDADLSAETKTALSELRDALELFGPAREHVKTLYFRWELVDLSRTMFYAAVPALVASIGAILFLDDPTTITGATLGVSNLLLTVAFVVAVSLSPFAVLAAAVLRISTVAKRTLSIGPFVLRSETREDDLDWES</sequence>
<feature type="transmembrane region" description="Helical" evidence="2">
    <location>
        <begin position="37"/>
        <end position="56"/>
    </location>
</feature>
<keyword evidence="2" id="KW-0472">Membrane</keyword>
<evidence type="ECO:0000313" key="3">
    <source>
        <dbReference type="EMBL" id="GGC44402.1"/>
    </source>
</evidence>
<evidence type="ECO:0000313" key="4">
    <source>
        <dbReference type="Proteomes" id="UP000646833"/>
    </source>
</evidence>
<dbReference type="Proteomes" id="UP000646833">
    <property type="component" value="Unassembled WGS sequence"/>
</dbReference>
<protein>
    <submittedName>
        <fullName evidence="3">Uncharacterized protein</fullName>
    </submittedName>
</protein>
<comment type="caution">
    <text evidence="3">The sequence shown here is derived from an EMBL/GenBank/DDBJ whole genome shotgun (WGS) entry which is preliminary data.</text>
</comment>
<feature type="transmembrane region" description="Helical" evidence="2">
    <location>
        <begin position="76"/>
        <end position="97"/>
    </location>
</feature>
<organism evidence="3 4">
    <name type="scientific">Haloferax sulfurifontis</name>
    <dbReference type="NCBI Taxonomy" id="255616"/>
    <lineage>
        <taxon>Archaea</taxon>
        <taxon>Methanobacteriati</taxon>
        <taxon>Methanobacteriota</taxon>
        <taxon>Stenosarchaea group</taxon>
        <taxon>Halobacteria</taxon>
        <taxon>Halobacteriales</taxon>
        <taxon>Haloferacaceae</taxon>
        <taxon>Haloferax</taxon>
    </lineage>
</organism>
<feature type="region of interest" description="Disordered" evidence="1">
    <location>
        <begin position="155"/>
        <end position="180"/>
    </location>
</feature>
<feature type="transmembrane region" description="Helical" evidence="2">
    <location>
        <begin position="281"/>
        <end position="299"/>
    </location>
</feature>
<accession>A0A830DMR2</accession>
<dbReference type="EMBL" id="BMCI01000001">
    <property type="protein sequence ID" value="GGC44402.1"/>
    <property type="molecule type" value="Genomic_DNA"/>
</dbReference>
<evidence type="ECO:0000256" key="1">
    <source>
        <dbReference type="SAM" id="MobiDB-lite"/>
    </source>
</evidence>
<reference evidence="3" key="2">
    <citation type="submission" date="2020-09" db="EMBL/GenBank/DDBJ databases">
        <authorList>
            <person name="Sun Q."/>
            <person name="Sedlacek I."/>
        </authorList>
    </citation>
    <scope>NUCLEOTIDE SEQUENCE</scope>
    <source>
        <strain evidence="3">CCM 7217</strain>
    </source>
</reference>
<dbReference type="InterPro" id="IPR058278">
    <property type="entry name" value="DUF7972"/>
</dbReference>
<dbReference type="RefSeq" id="WP_188422943.1">
    <property type="nucleotide sequence ID" value="NZ_BMCI01000001.1"/>
</dbReference>
<gene>
    <name evidence="3" type="ORF">GCM10007209_02570</name>
</gene>
<name>A0A830DMR2_9EURY</name>
<keyword evidence="2" id="KW-1133">Transmembrane helix</keyword>
<feature type="compositionally biased region" description="Acidic residues" evidence="1">
    <location>
        <begin position="155"/>
        <end position="179"/>
    </location>
</feature>